<evidence type="ECO:0000256" key="1">
    <source>
        <dbReference type="ARBA" id="ARBA00022723"/>
    </source>
</evidence>
<dbReference type="InterPro" id="IPR000306">
    <property type="entry name" value="Znf_FYVE"/>
</dbReference>
<keyword evidence="2 4" id="KW-0863">Zinc-finger</keyword>
<dbReference type="AlphaFoldDB" id="F8PB97"/>
<accession>F8PB97</accession>
<dbReference type="Proteomes" id="UP000008064">
    <property type="component" value="Unassembled WGS sequence"/>
</dbReference>
<dbReference type="KEGG" id="sla:SERLADRAFT_479080"/>
<protein>
    <recommendedName>
        <fullName evidence="6">FYVE-type domain-containing protein</fullName>
    </recommendedName>
</protein>
<dbReference type="GeneID" id="18821289"/>
<dbReference type="SMART" id="SM00064">
    <property type="entry name" value="FYVE"/>
    <property type="match status" value="1"/>
</dbReference>
<dbReference type="InterPro" id="IPR011011">
    <property type="entry name" value="Znf_FYVE_PHD"/>
</dbReference>
<dbReference type="Pfam" id="PF01363">
    <property type="entry name" value="FYVE"/>
    <property type="match status" value="1"/>
</dbReference>
<dbReference type="PANTHER" id="PTHR23164:SF30">
    <property type="entry name" value="EARLY ENDOSOME ANTIGEN 1"/>
    <property type="match status" value="1"/>
</dbReference>
<evidence type="ECO:0000256" key="4">
    <source>
        <dbReference type="PROSITE-ProRule" id="PRU00091"/>
    </source>
</evidence>
<keyword evidence="3" id="KW-0862">Zinc</keyword>
<organism>
    <name type="scientific">Serpula lacrymans var. lacrymans (strain S7.9)</name>
    <name type="common">Dry rot fungus</name>
    <dbReference type="NCBI Taxonomy" id="578457"/>
    <lineage>
        <taxon>Eukaryota</taxon>
        <taxon>Fungi</taxon>
        <taxon>Dikarya</taxon>
        <taxon>Basidiomycota</taxon>
        <taxon>Agaricomycotina</taxon>
        <taxon>Agaricomycetes</taxon>
        <taxon>Agaricomycetidae</taxon>
        <taxon>Boletales</taxon>
        <taxon>Coniophorineae</taxon>
        <taxon>Serpulaceae</taxon>
        <taxon>Serpula</taxon>
    </lineage>
</organism>
<dbReference type="InterPro" id="IPR017455">
    <property type="entry name" value="Znf_FYVE-rel"/>
</dbReference>
<evidence type="ECO:0000259" key="6">
    <source>
        <dbReference type="PROSITE" id="PS50178"/>
    </source>
</evidence>
<dbReference type="InterPro" id="IPR013083">
    <property type="entry name" value="Znf_RING/FYVE/PHD"/>
</dbReference>
<sequence>MSVLAATFVDFASRAHSCIASIVPLSPEDQPESGSSTRSLPSNASPRLSLSIPTRTNEHLAVLLPKDLWKPDSLASNCDTFFCRVRFSVLERRHHCRKCGGVFCSQCTTRSTPLLDASNLDFLHPPRNVPIFEFESSSSPVIMGKVCDGCWDQIHGCSSPKTPDLVPSTPVSVRTSPFVSGTSSLSSSVCASPITHSATMTPIIRIARSSSQLSNRNTLFPSALTSSIAEMPERSFGELDAYPLRRSSAICKATGGGRWEPKQSPPKHGLRIPGCKASFELEMEREEEEQRRRRSNPIVRDGEFQYRFQGIPESVVLARSPFQLSTF</sequence>
<dbReference type="SUPFAM" id="SSF57903">
    <property type="entry name" value="FYVE/PHD zinc finger"/>
    <property type="match status" value="1"/>
</dbReference>
<dbReference type="Gene3D" id="3.30.40.10">
    <property type="entry name" value="Zinc/RING finger domain, C3HC4 (zinc finger)"/>
    <property type="match status" value="1"/>
</dbReference>
<feature type="region of interest" description="Disordered" evidence="5">
    <location>
        <begin position="26"/>
        <end position="49"/>
    </location>
</feature>
<dbReference type="PROSITE" id="PS50178">
    <property type="entry name" value="ZF_FYVE"/>
    <property type="match status" value="1"/>
</dbReference>
<name>F8PB97_SERL9</name>
<feature type="compositionally biased region" description="Polar residues" evidence="5">
    <location>
        <begin position="32"/>
        <end position="49"/>
    </location>
</feature>
<evidence type="ECO:0000256" key="5">
    <source>
        <dbReference type="SAM" id="MobiDB-lite"/>
    </source>
</evidence>
<feature type="domain" description="FYVE-type" evidence="6">
    <location>
        <begin position="83"/>
        <end position="155"/>
    </location>
</feature>
<gene>
    <name evidence="7" type="ORF">SERLADRAFT_479080</name>
</gene>
<dbReference type="OrthoDB" id="660555at2759"/>
<proteinExistence type="predicted"/>
<evidence type="ECO:0000256" key="3">
    <source>
        <dbReference type="ARBA" id="ARBA00022833"/>
    </source>
</evidence>
<dbReference type="GO" id="GO:0008270">
    <property type="term" value="F:zinc ion binding"/>
    <property type="evidence" value="ECO:0007669"/>
    <property type="project" value="UniProtKB-KW"/>
</dbReference>
<dbReference type="PANTHER" id="PTHR23164">
    <property type="entry name" value="EARLY ENDOSOME ANTIGEN 1"/>
    <property type="match status" value="1"/>
</dbReference>
<reference evidence="7" key="1">
    <citation type="submission" date="2011-04" db="EMBL/GenBank/DDBJ databases">
        <title>Evolution of plant cell wall degrading machinery underlies the functional diversity of forest fungi.</title>
        <authorList>
            <consortium name="US DOE Joint Genome Institute (JGI-PGF)"/>
            <person name="Eastwood D.C."/>
            <person name="Floudas D."/>
            <person name="Binder M."/>
            <person name="Majcherczyk A."/>
            <person name="Schneider P."/>
            <person name="Aerts A."/>
            <person name="Asiegbu F.O."/>
            <person name="Baker S.E."/>
            <person name="Barry K."/>
            <person name="Bendiksby M."/>
            <person name="Blumentritt M."/>
            <person name="Coutinho P.M."/>
            <person name="Cullen D."/>
            <person name="Cullen D."/>
            <person name="Gathman A."/>
            <person name="Goodell B."/>
            <person name="Henrissat B."/>
            <person name="Ihrmark K."/>
            <person name="Kauserud H."/>
            <person name="Kohler A."/>
            <person name="LaButti K."/>
            <person name="Lapidus A."/>
            <person name="Lavin J.L."/>
            <person name="Lee Y.-H."/>
            <person name="Lindquist E."/>
            <person name="Lilly W."/>
            <person name="Lucas S."/>
            <person name="Morin E."/>
            <person name="Murat C."/>
            <person name="Oguiza J.A."/>
            <person name="Park J."/>
            <person name="Pisabarro A.G."/>
            <person name="Riley R."/>
            <person name="Rosling A."/>
            <person name="Salamov A."/>
            <person name="Schmidt O."/>
            <person name="Schmutz J."/>
            <person name="Skrede I."/>
            <person name="Stenlid J."/>
            <person name="Wiebenga A."/>
            <person name="Xie X."/>
            <person name="Kues U."/>
            <person name="Hibbett D.S."/>
            <person name="Hoffmeister D."/>
            <person name="Hogberg N."/>
            <person name="Martin F."/>
            <person name="Grigoriev I.V."/>
            <person name="Watkinson S.C."/>
        </authorList>
    </citation>
    <scope>NUCLEOTIDE SEQUENCE</scope>
    <source>
        <strain evidence="7">S7.9</strain>
    </source>
</reference>
<dbReference type="EMBL" id="GL945443">
    <property type="protein sequence ID" value="EGO19537.1"/>
    <property type="molecule type" value="Genomic_DNA"/>
</dbReference>
<dbReference type="RefSeq" id="XP_007323670.1">
    <property type="nucleotide sequence ID" value="XM_007323608.1"/>
</dbReference>
<evidence type="ECO:0000313" key="7">
    <source>
        <dbReference type="EMBL" id="EGO19537.1"/>
    </source>
</evidence>
<evidence type="ECO:0000256" key="2">
    <source>
        <dbReference type="ARBA" id="ARBA00022771"/>
    </source>
</evidence>
<dbReference type="HOGENOM" id="CLU_064534_0_0_1"/>
<keyword evidence="1" id="KW-0479">Metal-binding</keyword>